<dbReference type="AlphaFoldDB" id="A0A1E4TR76"/>
<feature type="domain" description="Riboflavin kinase" evidence="12">
    <location>
        <begin position="11"/>
        <end position="138"/>
    </location>
</feature>
<sequence length="145" mass="16226">PDKPISPRFPILVRPTAIISGFGRGSSELGIPTANVESNEVLNSLETGVYFGYYLPSNELNQVYAMSMSLGYNPFYGNLIEKAVEIHIIHDFKGKSFYGCNISFVILGYLRPELNFSSLQVLIDEINKDVEITKQLCSKEGYLSY</sequence>
<name>A0A1E4TR76_PACTA</name>
<keyword evidence="9" id="KW-0547">Nucleotide-binding</keyword>
<dbReference type="GO" id="GO:0009231">
    <property type="term" value="P:riboflavin biosynthetic process"/>
    <property type="evidence" value="ECO:0007669"/>
    <property type="project" value="InterPro"/>
</dbReference>
<comment type="pathway">
    <text evidence="2">Cofactor biosynthesis; FMN biosynthesis; FMN from riboflavin (ATP route): step 1/1.</text>
</comment>
<keyword evidence="7" id="KW-0288">FMN</keyword>
<dbReference type="EMBL" id="KV454016">
    <property type="protein sequence ID" value="ODV94234.1"/>
    <property type="molecule type" value="Genomic_DNA"/>
</dbReference>
<feature type="non-terminal residue" evidence="13">
    <location>
        <position position="145"/>
    </location>
</feature>
<feature type="non-terminal residue" evidence="13">
    <location>
        <position position="1"/>
    </location>
</feature>
<dbReference type="InterPro" id="IPR023468">
    <property type="entry name" value="Riboflavin_kinase"/>
</dbReference>
<reference evidence="14" key="1">
    <citation type="submission" date="2016-05" db="EMBL/GenBank/DDBJ databases">
        <title>Comparative genomics of biotechnologically important yeasts.</title>
        <authorList>
            <consortium name="DOE Joint Genome Institute"/>
            <person name="Riley R."/>
            <person name="Haridas S."/>
            <person name="Wolfe K.H."/>
            <person name="Lopes M.R."/>
            <person name="Hittinger C.T."/>
            <person name="Goker M."/>
            <person name="Salamov A."/>
            <person name="Wisecaver J."/>
            <person name="Long T.M."/>
            <person name="Aerts A.L."/>
            <person name="Barry K."/>
            <person name="Choi C."/>
            <person name="Clum A."/>
            <person name="Coughlan A.Y."/>
            <person name="Deshpande S."/>
            <person name="Douglass A.P."/>
            <person name="Hanson S.J."/>
            <person name="Klenk H.-P."/>
            <person name="Labutti K."/>
            <person name="Lapidus A."/>
            <person name="Lindquist E."/>
            <person name="Lipzen A."/>
            <person name="Meier-Kolthoff J.P."/>
            <person name="Ohm R.A."/>
            <person name="Otillar R.P."/>
            <person name="Pangilinan J."/>
            <person name="Peng Y."/>
            <person name="Rokas A."/>
            <person name="Rosa C.A."/>
            <person name="Scheuner C."/>
            <person name="Sibirny A.A."/>
            <person name="Slot J.C."/>
            <person name="Stielow J.B."/>
            <person name="Sun H."/>
            <person name="Kurtzman C.P."/>
            <person name="Blackwell M."/>
            <person name="Grigoriev I.V."/>
            <person name="Jeffries T.W."/>
        </authorList>
    </citation>
    <scope>NUCLEOTIDE SEQUENCE [LARGE SCALE GENOMIC DNA]</scope>
    <source>
        <strain evidence="14">NRRL Y-2460</strain>
    </source>
</reference>
<dbReference type="GO" id="GO:0005739">
    <property type="term" value="C:mitochondrion"/>
    <property type="evidence" value="ECO:0007669"/>
    <property type="project" value="TreeGrafter"/>
</dbReference>
<evidence type="ECO:0000256" key="3">
    <source>
        <dbReference type="ARBA" id="ARBA00010108"/>
    </source>
</evidence>
<organism evidence="13 14">
    <name type="scientific">Pachysolen tannophilus NRRL Y-2460</name>
    <dbReference type="NCBI Taxonomy" id="669874"/>
    <lineage>
        <taxon>Eukaryota</taxon>
        <taxon>Fungi</taxon>
        <taxon>Dikarya</taxon>
        <taxon>Ascomycota</taxon>
        <taxon>Saccharomycotina</taxon>
        <taxon>Pichiomycetes</taxon>
        <taxon>Pachysolenaceae</taxon>
        <taxon>Pachysolen</taxon>
    </lineage>
</organism>
<evidence type="ECO:0000256" key="5">
    <source>
        <dbReference type="ARBA" id="ARBA00017394"/>
    </source>
</evidence>
<dbReference type="GO" id="GO:0008531">
    <property type="term" value="F:riboflavin kinase activity"/>
    <property type="evidence" value="ECO:0007669"/>
    <property type="project" value="UniProtKB-EC"/>
</dbReference>
<dbReference type="GO" id="GO:0005524">
    <property type="term" value="F:ATP binding"/>
    <property type="evidence" value="ECO:0007669"/>
    <property type="project" value="UniProtKB-KW"/>
</dbReference>
<evidence type="ECO:0000313" key="13">
    <source>
        <dbReference type="EMBL" id="ODV94234.1"/>
    </source>
</evidence>
<accession>A0A1E4TR76</accession>
<comment type="function">
    <text evidence="1">Catalyzes the phosphorylation of riboflavin (vitamin B2) to form flavin mononucleotide (FMN) coenzyme.</text>
</comment>
<proteinExistence type="inferred from homology"/>
<evidence type="ECO:0000256" key="11">
    <source>
        <dbReference type="ARBA" id="ARBA00029960"/>
    </source>
</evidence>
<protein>
    <recommendedName>
        <fullName evidence="5">Riboflavin kinase</fullName>
        <ecNumber evidence="4">2.7.1.26</ecNumber>
    </recommendedName>
    <alternativeName>
        <fullName evidence="11">Flavin mononucleotide kinase 1</fullName>
    </alternativeName>
</protein>
<dbReference type="InterPro" id="IPR023465">
    <property type="entry name" value="Riboflavin_kinase_dom_sf"/>
</dbReference>
<evidence type="ECO:0000256" key="6">
    <source>
        <dbReference type="ARBA" id="ARBA00022630"/>
    </source>
</evidence>
<dbReference type="PANTHER" id="PTHR22749:SF6">
    <property type="entry name" value="RIBOFLAVIN KINASE"/>
    <property type="match status" value="1"/>
</dbReference>
<dbReference type="UniPathway" id="UPA00276">
    <property type="reaction ID" value="UER00406"/>
</dbReference>
<keyword evidence="6" id="KW-0285">Flavoprotein</keyword>
<evidence type="ECO:0000259" key="12">
    <source>
        <dbReference type="SMART" id="SM00904"/>
    </source>
</evidence>
<evidence type="ECO:0000256" key="9">
    <source>
        <dbReference type="ARBA" id="ARBA00022741"/>
    </source>
</evidence>
<keyword evidence="10" id="KW-0067">ATP-binding</keyword>
<dbReference type="Gene3D" id="2.40.30.30">
    <property type="entry name" value="Riboflavin kinase-like"/>
    <property type="match status" value="1"/>
</dbReference>
<dbReference type="InterPro" id="IPR015865">
    <property type="entry name" value="Riboflavin_kinase_bac/euk"/>
</dbReference>
<evidence type="ECO:0000256" key="8">
    <source>
        <dbReference type="ARBA" id="ARBA00022679"/>
    </source>
</evidence>
<dbReference type="STRING" id="669874.A0A1E4TR76"/>
<dbReference type="SUPFAM" id="SSF82114">
    <property type="entry name" value="Riboflavin kinase-like"/>
    <property type="match status" value="1"/>
</dbReference>
<evidence type="ECO:0000256" key="4">
    <source>
        <dbReference type="ARBA" id="ARBA00012105"/>
    </source>
</evidence>
<dbReference type="OrthoDB" id="276388at2759"/>
<evidence type="ECO:0000256" key="7">
    <source>
        <dbReference type="ARBA" id="ARBA00022643"/>
    </source>
</evidence>
<dbReference type="SMART" id="SM00904">
    <property type="entry name" value="Flavokinase"/>
    <property type="match status" value="1"/>
</dbReference>
<evidence type="ECO:0000313" key="14">
    <source>
        <dbReference type="Proteomes" id="UP000094236"/>
    </source>
</evidence>
<gene>
    <name evidence="13" type="ORF">PACTADRAFT_29258</name>
</gene>
<dbReference type="Proteomes" id="UP000094236">
    <property type="component" value="Unassembled WGS sequence"/>
</dbReference>
<dbReference type="PANTHER" id="PTHR22749">
    <property type="entry name" value="RIBOFLAVIN KINASE/FMN ADENYLYLTRANSFERASE"/>
    <property type="match status" value="1"/>
</dbReference>
<dbReference type="EC" id="2.7.1.26" evidence="4"/>
<dbReference type="GO" id="GO:0009398">
    <property type="term" value="P:FMN biosynthetic process"/>
    <property type="evidence" value="ECO:0007669"/>
    <property type="project" value="UniProtKB-UniPathway"/>
</dbReference>
<keyword evidence="14" id="KW-1185">Reference proteome</keyword>
<evidence type="ECO:0000256" key="1">
    <source>
        <dbReference type="ARBA" id="ARBA00003572"/>
    </source>
</evidence>
<evidence type="ECO:0000256" key="2">
    <source>
        <dbReference type="ARBA" id="ARBA00005201"/>
    </source>
</evidence>
<evidence type="ECO:0000256" key="10">
    <source>
        <dbReference type="ARBA" id="ARBA00022840"/>
    </source>
</evidence>
<keyword evidence="8" id="KW-0808">Transferase</keyword>
<comment type="similarity">
    <text evidence="3">Belongs to the flavokinase family.</text>
</comment>
<dbReference type="Pfam" id="PF01687">
    <property type="entry name" value="Flavokinase"/>
    <property type="match status" value="1"/>
</dbReference>